<feature type="compositionally biased region" description="Low complexity" evidence="1">
    <location>
        <begin position="203"/>
        <end position="212"/>
    </location>
</feature>
<dbReference type="EMBL" id="CAJFDH010000005">
    <property type="protein sequence ID" value="CAD5226183.1"/>
    <property type="molecule type" value="Genomic_DNA"/>
</dbReference>
<dbReference type="Proteomes" id="UP000614601">
    <property type="component" value="Unassembled WGS sequence"/>
</dbReference>
<evidence type="ECO:0000313" key="2">
    <source>
        <dbReference type="EMBL" id="CAD5226183.1"/>
    </source>
</evidence>
<feature type="compositionally biased region" description="Polar residues" evidence="1">
    <location>
        <begin position="9"/>
        <end position="26"/>
    </location>
</feature>
<name>A0A811LES8_9BILA</name>
<feature type="compositionally biased region" description="Basic residues" evidence="1">
    <location>
        <begin position="75"/>
        <end position="86"/>
    </location>
</feature>
<feature type="region of interest" description="Disordered" evidence="1">
    <location>
        <begin position="1"/>
        <end position="28"/>
    </location>
</feature>
<proteinExistence type="predicted"/>
<accession>A0A811LES8</accession>
<keyword evidence="3" id="KW-1185">Reference proteome</keyword>
<reference evidence="2" key="1">
    <citation type="submission" date="2020-09" db="EMBL/GenBank/DDBJ databases">
        <authorList>
            <person name="Kikuchi T."/>
        </authorList>
    </citation>
    <scope>NUCLEOTIDE SEQUENCE</scope>
    <source>
        <strain evidence="2">SH1</strain>
    </source>
</reference>
<feature type="region of interest" description="Disordered" evidence="1">
    <location>
        <begin position="75"/>
        <end position="274"/>
    </location>
</feature>
<feature type="compositionally biased region" description="Basic and acidic residues" evidence="1">
    <location>
        <begin position="160"/>
        <end position="174"/>
    </location>
</feature>
<gene>
    <name evidence="2" type="ORF">BOKJ2_LOCUS11950</name>
</gene>
<organism evidence="2 3">
    <name type="scientific">Bursaphelenchus okinawaensis</name>
    <dbReference type="NCBI Taxonomy" id="465554"/>
    <lineage>
        <taxon>Eukaryota</taxon>
        <taxon>Metazoa</taxon>
        <taxon>Ecdysozoa</taxon>
        <taxon>Nematoda</taxon>
        <taxon>Chromadorea</taxon>
        <taxon>Rhabditida</taxon>
        <taxon>Tylenchina</taxon>
        <taxon>Tylenchomorpha</taxon>
        <taxon>Aphelenchoidea</taxon>
        <taxon>Aphelenchoididae</taxon>
        <taxon>Bursaphelenchus</taxon>
    </lineage>
</organism>
<protein>
    <submittedName>
        <fullName evidence="2">Uncharacterized protein</fullName>
    </submittedName>
</protein>
<feature type="compositionally biased region" description="Polar residues" evidence="1">
    <location>
        <begin position="175"/>
        <end position="196"/>
    </location>
</feature>
<dbReference type="Proteomes" id="UP000783686">
    <property type="component" value="Unassembled WGS sequence"/>
</dbReference>
<feature type="compositionally biased region" description="Basic and acidic residues" evidence="1">
    <location>
        <begin position="96"/>
        <end position="123"/>
    </location>
</feature>
<sequence>MSCDEIASFETSDSITNSQDIASSSDSELDTHLFVQKRKEDHLLSWSCDESYTDESSTSVQFEYIYPTCLKHLEKKHAAKKARKPSKPTYDEDSDEKQGSTSHHDAKTDDSEAHGSRHEPKRDSRYHHVHPEAVPNRSRAHRSLRQAKDDDTVTTIERQLPQRHDEAVAAEESKNGYSTDNSDSVWTNYSYSSSDRSIYLDYPPSTTTSAATVPSDSESDSEVNVGRSLDSEDSDGSESISDLETTSDSESNDKNIGNTSNELSSEFTSSSASD</sequence>
<evidence type="ECO:0000313" key="3">
    <source>
        <dbReference type="Proteomes" id="UP000614601"/>
    </source>
</evidence>
<dbReference type="AlphaFoldDB" id="A0A811LES8"/>
<dbReference type="EMBL" id="CAJFCW020000005">
    <property type="protein sequence ID" value="CAG9121882.1"/>
    <property type="molecule type" value="Genomic_DNA"/>
</dbReference>
<evidence type="ECO:0000256" key="1">
    <source>
        <dbReference type="SAM" id="MobiDB-lite"/>
    </source>
</evidence>
<feature type="compositionally biased region" description="Polar residues" evidence="1">
    <location>
        <begin position="246"/>
        <end position="257"/>
    </location>
</feature>
<feature type="compositionally biased region" description="Low complexity" evidence="1">
    <location>
        <begin position="258"/>
        <end position="274"/>
    </location>
</feature>
<comment type="caution">
    <text evidence="2">The sequence shown here is derived from an EMBL/GenBank/DDBJ whole genome shotgun (WGS) entry which is preliminary data.</text>
</comment>